<dbReference type="Proteomes" id="UP000001542">
    <property type="component" value="Unassembled WGS sequence"/>
</dbReference>
<dbReference type="OrthoDB" id="341421at2759"/>
<evidence type="ECO:0000313" key="2">
    <source>
        <dbReference type="EMBL" id="EAX95446.1"/>
    </source>
</evidence>
<dbReference type="InParanoid" id="A2FI18"/>
<keyword evidence="3" id="KW-1185">Reference proteome</keyword>
<accession>A2FI18</accession>
<sequence>MRTCVLLEPLGTTPTEEQTTDTLISVMSNGYIYSIPIRFSLQDYLFTPEQKSLGLIPHLLKLNQSVFHNSKLAITDILAYSKNLNITCLGHFEPIPQTKRIRAEISKDRKSLIISGVIYNKIPSIAVYSIKPKSLSLVFVDSLFGVIDMCFHPSPNTLLALPRAMTGMISQVTLPATMPEHYSHRVIPQITFLGHPSKRMMHIISCKTTTHHQFATWTDDERPTISFWRVSPEPGIQRWFETSMQLMIPAFIQNLQVDSKGDRLGFVLQTEEYTSIAIWDLKKETDRQNNLMIPSDEFGQVLTSKWQQPFNVVCGPTTHDEAFYVLTTKGLFMHNGSQIWKWPQTEIPMTNFYSTKGIYIFYVNTEGELHMISVHEGDVNAGGILLKSQKAPPVPFVKATMKGPCDTAVGVHCYRCSNCRMPLIHPLVCSSDGLECCYCSKSCQEEHWPMLVAVNSYFSLDPDIRTHPSKTSKFTPGGPLSSHYMLHD</sequence>
<dbReference type="KEGG" id="tva:4753200"/>
<organism evidence="2 3">
    <name type="scientific">Trichomonas vaginalis (strain ATCC PRA-98 / G3)</name>
    <dbReference type="NCBI Taxonomy" id="412133"/>
    <lineage>
        <taxon>Eukaryota</taxon>
        <taxon>Metamonada</taxon>
        <taxon>Parabasalia</taxon>
        <taxon>Trichomonadida</taxon>
        <taxon>Trichomonadidae</taxon>
        <taxon>Trichomonas</taxon>
    </lineage>
</organism>
<proteinExistence type="predicted"/>
<name>A2FI18_TRIV3</name>
<protein>
    <submittedName>
        <fullName evidence="2">Uncharacterized protein</fullName>
    </submittedName>
</protein>
<dbReference type="AlphaFoldDB" id="A2FI18"/>
<gene>
    <name evidence="2" type="ORF">TVAG_243350</name>
</gene>
<dbReference type="EMBL" id="DS113805">
    <property type="protein sequence ID" value="EAX95446.1"/>
    <property type="molecule type" value="Genomic_DNA"/>
</dbReference>
<dbReference type="VEuPathDB" id="TrichDB:TVAG_243350"/>
<reference evidence="2" key="2">
    <citation type="journal article" date="2007" name="Science">
        <title>Draft genome sequence of the sexually transmitted pathogen Trichomonas vaginalis.</title>
        <authorList>
            <person name="Carlton J.M."/>
            <person name="Hirt R.P."/>
            <person name="Silva J.C."/>
            <person name="Delcher A.L."/>
            <person name="Schatz M."/>
            <person name="Zhao Q."/>
            <person name="Wortman J.R."/>
            <person name="Bidwell S.L."/>
            <person name="Alsmark U.C.M."/>
            <person name="Besteiro S."/>
            <person name="Sicheritz-Ponten T."/>
            <person name="Noel C.J."/>
            <person name="Dacks J.B."/>
            <person name="Foster P.G."/>
            <person name="Simillion C."/>
            <person name="Van de Peer Y."/>
            <person name="Miranda-Saavedra D."/>
            <person name="Barton G.J."/>
            <person name="Westrop G.D."/>
            <person name="Mueller S."/>
            <person name="Dessi D."/>
            <person name="Fiori P.L."/>
            <person name="Ren Q."/>
            <person name="Paulsen I."/>
            <person name="Zhang H."/>
            <person name="Bastida-Corcuera F.D."/>
            <person name="Simoes-Barbosa A."/>
            <person name="Brown M.T."/>
            <person name="Hayes R.D."/>
            <person name="Mukherjee M."/>
            <person name="Okumura C.Y."/>
            <person name="Schneider R."/>
            <person name="Smith A.J."/>
            <person name="Vanacova S."/>
            <person name="Villalvazo M."/>
            <person name="Haas B.J."/>
            <person name="Pertea M."/>
            <person name="Feldblyum T.V."/>
            <person name="Utterback T.R."/>
            <person name="Shu C.L."/>
            <person name="Osoegawa K."/>
            <person name="de Jong P.J."/>
            <person name="Hrdy I."/>
            <person name="Horvathova L."/>
            <person name="Zubacova Z."/>
            <person name="Dolezal P."/>
            <person name="Malik S.B."/>
            <person name="Logsdon J.M. Jr."/>
            <person name="Henze K."/>
            <person name="Gupta A."/>
            <person name="Wang C.C."/>
            <person name="Dunne R.L."/>
            <person name="Upcroft J.A."/>
            <person name="Upcroft P."/>
            <person name="White O."/>
            <person name="Salzberg S.L."/>
            <person name="Tang P."/>
            <person name="Chiu C.-H."/>
            <person name="Lee Y.-S."/>
            <person name="Embley T.M."/>
            <person name="Coombs G.H."/>
            <person name="Mottram J.C."/>
            <person name="Tachezy J."/>
            <person name="Fraser-Liggett C.M."/>
            <person name="Johnson P.J."/>
        </authorList>
    </citation>
    <scope>NUCLEOTIDE SEQUENCE [LARGE SCALE GENOMIC DNA]</scope>
    <source>
        <strain evidence="2">G3</strain>
    </source>
</reference>
<evidence type="ECO:0000256" key="1">
    <source>
        <dbReference type="SAM" id="MobiDB-lite"/>
    </source>
</evidence>
<dbReference type="RefSeq" id="XP_001308376.1">
    <property type="nucleotide sequence ID" value="XM_001308375.1"/>
</dbReference>
<dbReference type="SUPFAM" id="SSF69322">
    <property type="entry name" value="Tricorn protease domain 2"/>
    <property type="match status" value="1"/>
</dbReference>
<reference evidence="2" key="1">
    <citation type="submission" date="2006-10" db="EMBL/GenBank/DDBJ databases">
        <authorList>
            <person name="Amadeo P."/>
            <person name="Zhao Q."/>
            <person name="Wortman J."/>
            <person name="Fraser-Liggett C."/>
            <person name="Carlton J."/>
        </authorList>
    </citation>
    <scope>NUCLEOTIDE SEQUENCE</scope>
    <source>
        <strain evidence="2">G3</strain>
    </source>
</reference>
<evidence type="ECO:0000313" key="3">
    <source>
        <dbReference type="Proteomes" id="UP000001542"/>
    </source>
</evidence>
<feature type="region of interest" description="Disordered" evidence="1">
    <location>
        <begin position="469"/>
        <end position="488"/>
    </location>
</feature>
<dbReference type="VEuPathDB" id="TrichDB:TVAGG3_0076190"/>